<keyword evidence="3" id="KW-1185">Reference proteome</keyword>
<evidence type="ECO:0000256" key="1">
    <source>
        <dbReference type="SAM" id="SignalP"/>
    </source>
</evidence>
<dbReference type="EMBL" id="AQHW01000015">
    <property type="protein sequence ID" value="KKB55888.1"/>
    <property type="molecule type" value="Genomic_DNA"/>
</dbReference>
<reference evidence="2 3" key="1">
    <citation type="submission" date="2013-04" db="EMBL/GenBank/DDBJ databases">
        <title>The Genome Sequence of Parabacteroides gordonii DSM 23371.</title>
        <authorList>
            <consortium name="The Broad Institute Genomics Platform"/>
            <person name="Earl A."/>
            <person name="Ward D."/>
            <person name="Feldgarden M."/>
            <person name="Gevers D."/>
            <person name="Martens E."/>
            <person name="Sakamoto M."/>
            <person name="Benno Y."/>
            <person name="Suzuki N."/>
            <person name="Matsunaga N."/>
            <person name="Koshihara K."/>
            <person name="Seki M."/>
            <person name="Komiya H."/>
            <person name="Walker B."/>
            <person name="Young S."/>
            <person name="Zeng Q."/>
            <person name="Gargeya S."/>
            <person name="Fitzgerald M."/>
            <person name="Haas B."/>
            <person name="Abouelleil A."/>
            <person name="Allen A.W."/>
            <person name="Alvarado L."/>
            <person name="Arachchi H.M."/>
            <person name="Berlin A.M."/>
            <person name="Chapman S.B."/>
            <person name="Gainer-Dewar J."/>
            <person name="Goldberg J."/>
            <person name="Griggs A."/>
            <person name="Gujja S."/>
            <person name="Hansen M."/>
            <person name="Howarth C."/>
            <person name="Imamovic A."/>
            <person name="Ireland A."/>
            <person name="Larimer J."/>
            <person name="McCowan C."/>
            <person name="Murphy C."/>
            <person name="Pearson M."/>
            <person name="Poon T.W."/>
            <person name="Priest M."/>
            <person name="Roberts A."/>
            <person name="Saif S."/>
            <person name="Shea T."/>
            <person name="Sisk P."/>
            <person name="Sykes S."/>
            <person name="Wortman J."/>
            <person name="Nusbaum C."/>
            <person name="Birren B."/>
        </authorList>
    </citation>
    <scope>NUCLEOTIDE SEQUENCE [LARGE SCALE GENOMIC DNA]</scope>
    <source>
        <strain evidence="2 3">MS-1</strain>
    </source>
</reference>
<name>A0A0F5JDS5_9BACT</name>
<protein>
    <submittedName>
        <fullName evidence="2">Por secretion system C-terminal sorting domain-containing protein</fullName>
    </submittedName>
</protein>
<evidence type="ECO:0000313" key="3">
    <source>
        <dbReference type="Proteomes" id="UP000033035"/>
    </source>
</evidence>
<accession>A0A0F5JDS5</accession>
<dbReference type="RefSeq" id="WP_028726335.1">
    <property type="nucleotide sequence ID" value="NZ_AUAE01000008.1"/>
</dbReference>
<dbReference type="NCBIfam" id="TIGR04183">
    <property type="entry name" value="Por_Secre_tail"/>
    <property type="match status" value="1"/>
</dbReference>
<gene>
    <name evidence="2" type="ORF">HMPREF1536_03364</name>
</gene>
<proteinExistence type="predicted"/>
<evidence type="ECO:0000313" key="2">
    <source>
        <dbReference type="EMBL" id="KKB55888.1"/>
    </source>
</evidence>
<dbReference type="STRING" id="1203610.HMPREF1536_03364"/>
<sequence>MRSRKNTYLLLTMLSITFVFSPLAWGQTRTTMPKDYYRPDKTTETIQNKTKTKWFYLRKMDGLQVADGEDKFDKKGVFVVTVDGSNDSIQPSHVLIDTIYVHKGSKYLLSLPDRSENSYSIRSYQRWYNLKTGKTFEVGSDGVTASTDGLVKDLLYPTTFESYEGARPVRFANGYVGNPSSIAMNGTNVPALDMYFYYPTDEQFGTFPTVNPDNNEYLIACDVSGYTDYAEDFKRDSIMYFGGYKGLGPYTEPTLSHRIIYCIRAIENEKDWRYTFFKEQIGKPDTEVKYLEEYEINMPAIRIPDKTQEMVCIATAANAYAVPTNTNDTETLTVNLIDGDGAGSNKSDIQLCDADGNTLTSSTLSGTNRIIHFKYPGNPDTNGTLSVTDGSTATILVTKKVGGKTFHIARFKLTFNKSSALLTQSQINLIDNPTSTSGAKADASLTEYTYRTPKYLEEHYTCVTGLDFDFPSEIAGKYGQPQVYPYPLGWSESSYGFYDGSARERAGEDGKYDFMGQNGDKQLPQWGYYAILNDYVENGSTTWGLNSSVPKAPTLSRENRKREESTYHLYVDASDQPGMIARLTFDHPLCPGSQLFVSAWVKVAQPYNTGMSANSDNAAMLFTIMGVTEGKSGKERDRSYTPIYRYQTGQIPGTYTTSGTHPNIPGFGGENDCNQWLHVYFSFTNKSALQTAYDSYVLQIDNNSASTKGGDMYIDDIRVYIASPKVEVKQKSPTCHANNVDALLEMTLDWDRLLSRLGVEEKESSSTTEGIDHVSFCFVDSAKYITRYKALGNDPTDAQLKQAFEESIIKLSYPIQGEDSKTQTTDFDFGKLLFSPYYQDEKNKVYDPAITNTQSNEITDANDAGHFYRLSDSQGKALVADIHCALEPFRTYFLILEENHGDPHEEGGDGSYIPQLERFKYYYNAPLAANSCVAKTSFQLEAQNSIKVNGMLSEKSDHTFCNGQIVNFGVQLKADTDGSGEVKPITENVYYDWYLSSLEEFQKEPGSVSTTTTTGSNSIHQALINFRESCPDATTPDEWTTDNQSDKDLLATLVKENKLILRQATLNAHATDNGDNKFKLVVVPIPLELGETDKKTIICTDPMEIQLDINGNAPVAHVGFEDVVYPDERTDNPDKTYFPTIRASKGIQEACNSENALLEIPLRNIKLNSAGTATTSSTTAPSFTINTTYPYLYLIDSNDPMVANKIAEINKTGTFESHTWPVATIKTINAIPDNTASDKAGSPTATADQYIRVHFGTPTATIAEGMSAPKFREGYWYTLMAYFNEGVGEKEAKDDSKDNPVSTCEGNLTFNLKVVPEYQKWSGPADGSGNWNNDDNWLRSTADELHMTGSNADSYNNGYNMSGETYYGFVPMSFTKVTIPEGKQVQLYEATPNTTSIGSSDHPILDLAKSATITNPATTHIEYDLMVKEATTPSSNNVAYNCETYYTNTVDQIHFEPSTAMPHTELLTYNKAWIDYKLAGSRWYTLASPLQSVVAGDWYTMNTGTQATEYFKDITFNTAEYNRFQPSVYQRGWKQEANMITIGSDGSSNDKTVAVSGNWSGVYNNVAVPYTPGEGFSVKVLNLSTTTTPATDPAVALFRFPKADTEYSYYESGSTTEIGTINVRTSDTEKNKAGRLISDELKPTGSTPDSPTITVTLDKNTASKDADYHLIGNPFMAYLDASKFFDANSNLQPKYWMLTGDNQTAAVGGTSSSDWIANIGDATRIAPLQSFFVEKKETSTYADNNTVTFSANMQALAPTANTGTTASSATLKSSSPLPLLTLVATTADGRQSRAVIAYDRTASEEYTANEDAELFLDSNLGDLPAIYTVAGTMAASINRTSNLWNIPVGTYSNRSGNNGNNPETVTLTFEGLDRFTGTTLYDVEKKTETALHHNSSITIAANTCGRYFLRAGTPTGNEKIETETIRIYTIARGQLIVTATEQLQTVAIYDFAGRLLRYSDTPSGCLFTTHLDKGNYIVRATSEHQQQTSKIQIR</sequence>
<dbReference type="HOGENOM" id="CLU_001855_0_0_10"/>
<organism evidence="2 3">
    <name type="scientific">Parabacteroides gordonii MS-1 = DSM 23371</name>
    <dbReference type="NCBI Taxonomy" id="1203610"/>
    <lineage>
        <taxon>Bacteria</taxon>
        <taxon>Pseudomonadati</taxon>
        <taxon>Bacteroidota</taxon>
        <taxon>Bacteroidia</taxon>
        <taxon>Bacteroidales</taxon>
        <taxon>Tannerellaceae</taxon>
        <taxon>Parabacteroides</taxon>
    </lineage>
</organism>
<keyword evidence="1" id="KW-0732">Signal</keyword>
<feature type="signal peptide" evidence="1">
    <location>
        <begin position="1"/>
        <end position="24"/>
    </location>
</feature>
<dbReference type="InterPro" id="IPR026444">
    <property type="entry name" value="Secre_tail"/>
</dbReference>
<dbReference type="Proteomes" id="UP000033035">
    <property type="component" value="Unassembled WGS sequence"/>
</dbReference>
<dbReference type="PATRIC" id="fig|1203610.3.peg.3429"/>
<feature type="chain" id="PRO_5002489136" evidence="1">
    <location>
        <begin position="25"/>
        <end position="1994"/>
    </location>
</feature>
<comment type="caution">
    <text evidence="2">The sequence shown here is derived from an EMBL/GenBank/DDBJ whole genome shotgun (WGS) entry which is preliminary data.</text>
</comment>